<organism evidence="2 3">
    <name type="scientific">Duganella vulcania</name>
    <dbReference type="NCBI Taxonomy" id="2692166"/>
    <lineage>
        <taxon>Bacteria</taxon>
        <taxon>Pseudomonadati</taxon>
        <taxon>Pseudomonadota</taxon>
        <taxon>Betaproteobacteria</taxon>
        <taxon>Burkholderiales</taxon>
        <taxon>Oxalobacteraceae</taxon>
        <taxon>Telluria group</taxon>
        <taxon>Duganella</taxon>
    </lineage>
</organism>
<evidence type="ECO:0000313" key="3">
    <source>
        <dbReference type="Proteomes" id="UP000484875"/>
    </source>
</evidence>
<proteinExistence type="predicted"/>
<evidence type="ECO:0000313" key="2">
    <source>
        <dbReference type="EMBL" id="MYN16815.1"/>
    </source>
</evidence>
<protein>
    <recommendedName>
        <fullName evidence="4">Copper resistance protein</fullName>
    </recommendedName>
</protein>
<feature type="signal peptide" evidence="1">
    <location>
        <begin position="1"/>
        <end position="27"/>
    </location>
</feature>
<keyword evidence="3" id="KW-1185">Reference proteome</keyword>
<comment type="caution">
    <text evidence="2">The sequence shown here is derived from an EMBL/GenBank/DDBJ whole genome shotgun (WGS) entry which is preliminary data.</text>
</comment>
<name>A0A845HGV1_9BURK</name>
<reference evidence="2 3" key="1">
    <citation type="submission" date="2019-12" db="EMBL/GenBank/DDBJ databases">
        <title>Novel species isolated from a subtropical stream in China.</title>
        <authorList>
            <person name="Lu H."/>
        </authorList>
    </citation>
    <scope>NUCLEOTIDE SEQUENCE [LARGE SCALE GENOMIC DNA]</scope>
    <source>
        <strain evidence="2 3">FT107W</strain>
    </source>
</reference>
<accession>A0A845HGV1</accession>
<dbReference type="RefSeq" id="WP_161089491.1">
    <property type="nucleotide sequence ID" value="NZ_WWCV01000011.1"/>
</dbReference>
<evidence type="ECO:0000256" key="1">
    <source>
        <dbReference type="SAM" id="SignalP"/>
    </source>
</evidence>
<gene>
    <name evidence="2" type="ORF">GTP81_08625</name>
</gene>
<feature type="chain" id="PRO_5032332496" description="Copper resistance protein" evidence="1">
    <location>
        <begin position="28"/>
        <end position="134"/>
    </location>
</feature>
<keyword evidence="1" id="KW-0732">Signal</keyword>
<sequence length="134" mass="14267">MKTSRSTRLVTAIVTLLSMLYMQLAVAAYVCPGVPAGSLGNAVSAPATVMMQNCQGMDAEQPQLCDLHAHGEPAKQPLDNASLTDVPAFVPSALVFELQPVDPALNSNATAYRPIVWTRTVAPPVAIRNCCFRI</sequence>
<dbReference type="AlphaFoldDB" id="A0A845HGV1"/>
<evidence type="ECO:0008006" key="4">
    <source>
        <dbReference type="Google" id="ProtNLM"/>
    </source>
</evidence>
<dbReference type="EMBL" id="WWCV01000011">
    <property type="protein sequence ID" value="MYN16815.1"/>
    <property type="molecule type" value="Genomic_DNA"/>
</dbReference>
<dbReference type="Proteomes" id="UP000484875">
    <property type="component" value="Unassembled WGS sequence"/>
</dbReference>